<reference evidence="9 10" key="1">
    <citation type="submission" date="2016-06" db="EMBL/GenBank/DDBJ databases">
        <authorList>
            <person name="Kjaerup R.B."/>
            <person name="Dalgaard T.S."/>
            <person name="Juul-Madsen H.R."/>
        </authorList>
    </citation>
    <scope>NUCLEOTIDE SEQUENCE [LARGE SCALE GENOMIC DNA]</scope>
    <source>
        <strain evidence="9 10">Pb300</strain>
    </source>
</reference>
<comment type="caution">
    <text evidence="9">The sequence shown here is derived from an EMBL/GenBank/DDBJ whole genome shotgun (WGS) entry which is preliminary data.</text>
</comment>
<organism evidence="9 10">
    <name type="scientific">Paracoccidioides brasiliensis</name>
    <dbReference type="NCBI Taxonomy" id="121759"/>
    <lineage>
        <taxon>Eukaryota</taxon>
        <taxon>Fungi</taxon>
        <taxon>Dikarya</taxon>
        <taxon>Ascomycota</taxon>
        <taxon>Pezizomycotina</taxon>
        <taxon>Eurotiomycetes</taxon>
        <taxon>Eurotiomycetidae</taxon>
        <taxon>Onygenales</taxon>
        <taxon>Ajellomycetaceae</taxon>
        <taxon>Paracoccidioides</taxon>
    </lineage>
</organism>
<dbReference type="Pfam" id="PF00271">
    <property type="entry name" value="Helicase_C"/>
    <property type="match status" value="1"/>
</dbReference>
<dbReference type="EMBL" id="LZYO01000034">
    <property type="protein sequence ID" value="ODH41278.1"/>
    <property type="molecule type" value="Genomic_DNA"/>
</dbReference>
<dbReference type="Pfam" id="PF00097">
    <property type="entry name" value="zf-C3HC4"/>
    <property type="match status" value="1"/>
</dbReference>
<dbReference type="PANTHER" id="PTHR45865:SF1">
    <property type="entry name" value="E3 UBIQUITIN-PROTEIN LIGASE SHPRH"/>
    <property type="match status" value="1"/>
</dbReference>
<protein>
    <recommendedName>
        <fullName evidence="8">RING-type domain-containing protein</fullName>
    </recommendedName>
</protein>
<feature type="domain" description="RING-type" evidence="8">
    <location>
        <begin position="1232"/>
        <end position="1270"/>
    </location>
</feature>
<dbReference type="VEuPathDB" id="FungiDB:PABG_01360"/>
<accession>A0A1D2JLP3</accession>
<dbReference type="SUPFAM" id="SSF57850">
    <property type="entry name" value="RING/U-box"/>
    <property type="match status" value="1"/>
</dbReference>
<dbReference type="SUPFAM" id="SSF52540">
    <property type="entry name" value="P-loop containing nucleoside triphosphate hydrolases"/>
    <property type="match status" value="2"/>
</dbReference>
<dbReference type="InterPro" id="IPR027417">
    <property type="entry name" value="P-loop_NTPase"/>
</dbReference>
<evidence type="ECO:0000313" key="10">
    <source>
        <dbReference type="Proteomes" id="UP000242814"/>
    </source>
</evidence>
<dbReference type="InterPro" id="IPR013083">
    <property type="entry name" value="Znf_RING/FYVE/PHD"/>
</dbReference>
<dbReference type="PROSITE" id="PS00518">
    <property type="entry name" value="ZF_RING_1"/>
    <property type="match status" value="1"/>
</dbReference>
<dbReference type="InterPro" id="IPR018957">
    <property type="entry name" value="Znf_C3HC4_RING-type"/>
</dbReference>
<evidence type="ECO:0000256" key="4">
    <source>
        <dbReference type="ARBA" id="ARBA00022801"/>
    </source>
</evidence>
<evidence type="ECO:0000256" key="6">
    <source>
        <dbReference type="ARBA" id="ARBA00022840"/>
    </source>
</evidence>
<evidence type="ECO:0000256" key="1">
    <source>
        <dbReference type="ARBA" id="ARBA00022723"/>
    </source>
</evidence>
<gene>
    <name evidence="9" type="ORF">ACO22_01410</name>
</gene>
<dbReference type="InterPro" id="IPR049730">
    <property type="entry name" value="SNF2/RAD54-like_C"/>
</dbReference>
<dbReference type="GO" id="GO:0006974">
    <property type="term" value="P:DNA damage response"/>
    <property type="evidence" value="ECO:0007669"/>
    <property type="project" value="TreeGrafter"/>
</dbReference>
<dbReference type="InterPro" id="IPR038718">
    <property type="entry name" value="SNF2-like_sf"/>
</dbReference>
<dbReference type="SMART" id="SM00184">
    <property type="entry name" value="RING"/>
    <property type="match status" value="1"/>
</dbReference>
<dbReference type="GO" id="GO:0008270">
    <property type="term" value="F:zinc ion binding"/>
    <property type="evidence" value="ECO:0007669"/>
    <property type="project" value="UniProtKB-KW"/>
</dbReference>
<keyword evidence="5" id="KW-0862">Zinc</keyword>
<dbReference type="InterPro" id="IPR014001">
    <property type="entry name" value="Helicase_ATP-bd"/>
</dbReference>
<dbReference type="Gene3D" id="3.40.50.300">
    <property type="entry name" value="P-loop containing nucleotide triphosphate hydrolases"/>
    <property type="match status" value="1"/>
</dbReference>
<evidence type="ECO:0000256" key="5">
    <source>
        <dbReference type="ARBA" id="ARBA00022833"/>
    </source>
</evidence>
<dbReference type="InterPro" id="IPR052583">
    <property type="entry name" value="ATP-helicase/E3_Ub-Ligase"/>
</dbReference>
<sequence>LRALDGLGLAYSRIAAYEAELTRKNVLFRLSPRDITISTSPRESDSSTYIISIGTADSRFLRSGFLYCSPNGAEEHIVADHSCHVYYYRRSCCVRYAQFAEIKLLGAGTKAVQPLSGPVPETLHALFTKGEAPDIIREPPGKRRKLDEAQPSYEDIAANLLSSYLTVARFDLKIRFSSSSLSSGSISSKRGSDNQRKVPVFIKRARFVGTSFESSARQCHLRIATNQRDIVLDKTLDCSTCRIDLAIPGFLPSIYRSRSKFPVACYMSTLRKAESDELSFILETKILWKDSIKFEKISNDALLPFSRYLPQNPQEPPVKTQFSHGRSIKECSWSPSEFYESVHVPLKTLDLPSSALSNSLQCQLFPFQRRAVRWMLEREGMEILPDGEIRVRPPSLSPGLPDSFEQIKDADGRTCYASHLFRILTTDLRNWIPVERTLRGGILAEDMGLGKTVEIIALICMNRRPAPPGGFPVLRQWPTLTESGATLIVTPPTILKQWQQEISSHAPSLRCIYYEGLNRTKMGNEELVVDLASCDVVLTTYNVLQREVHFAEEPPKRSLRHKKKVLPRKSPLVQISWWRVCIDEAQMIESRVTNAAKVARIIPRHNAWAVTGTPLRKDMDDVLGLLLFLHYYPLCNSLDTWIRLYGNHKSLFKTIIGRIVLRHNKTMVRDELHLPPQKRIVITIPFTAVEEQHYDQLFEQMCDECGVDRSGAPSTDEWDPDSKSLIEKMSHWLRRLRQACLHPELGGDGRKTLGANSGPLRSVAEVLEVMIDQNEARIRTEERSLLLSQIRRGQLLENAGRPREALNIWQKALVLAETNVHESRTQLENERKKEQSAKLNGVHNISDDEDDIDEGKGEKNSGLGAYRLRIRNALEIQHICKFFIANAYFQIKTNTELTNPDSEEFIALEKLEEENYEAAKLIRKEMLAEMDRRVNRYIKQVQVKVYNNDLVHIPKMSVRLDIIGMESRRILDKLENFCDAVNNLTLQYTKWRNHIVKLLLKPLIDEDDNAKLEGDEYESSTKHQDEMYVYMEALQTLFADYHDALTGQTNLLVANEVKLGLNRARDGNGPAPELYISVMKMRENLKIPKDLGSLRGIIGELRSLMVSIEWQEARGSARAHAELGILNRILQDSSQTSSEHSKISSNLEKEVELFRNLLNHRLEYYRQLQHISDTVAPYDEESRGKPLNVALFDSKLEFEHNIQAKISAFKSKYRYLIHLRDEAGADESTRICIICQSTFEIGVLTVCGHKYCKDCLRFWWRQHRTCPMCKIHLKSNDFHQITYKPTELVAQEEKSTDHFVPDNLTKNSIYSDISSGVLKEIRNIEIGGSFGTKVDNLARHLIWLRQHDPGAKSIVFSQYKPFLGILARAFSHFKIGFSSIDYHDGTERFKRDPSIECFLLHAKAHSSGLNLVNATHVFLCEPLINTAIELQAIARVHRIGQHRETTVWMYLVSDSVEESIYDISVSRRLDHISRKRKEEENAYNHVSRMGEGEETTSESMETVIEAANSLELQDANLGNLMAGTAAEGERVPEGDLWQCLFAKTSRGKSTGNGGNTEALQNEVNRLLRAEAAEGRIEEAVNGEVLTNGNTSADL</sequence>
<dbReference type="GO" id="GO:0016787">
    <property type="term" value="F:hydrolase activity"/>
    <property type="evidence" value="ECO:0007669"/>
    <property type="project" value="UniProtKB-KW"/>
</dbReference>
<dbReference type="SMART" id="SM00487">
    <property type="entry name" value="DEXDc"/>
    <property type="match status" value="1"/>
</dbReference>
<keyword evidence="4" id="KW-0378">Hydrolase</keyword>
<dbReference type="Gene3D" id="3.40.50.10810">
    <property type="entry name" value="Tandem AAA-ATPase domain"/>
    <property type="match status" value="1"/>
</dbReference>
<dbReference type="Pfam" id="PF00176">
    <property type="entry name" value="SNF2-rel_dom"/>
    <property type="match status" value="1"/>
</dbReference>
<dbReference type="InterPro" id="IPR059033">
    <property type="entry name" value="C144_05_dom"/>
</dbReference>
<dbReference type="GO" id="GO:0005634">
    <property type="term" value="C:nucleus"/>
    <property type="evidence" value="ECO:0007669"/>
    <property type="project" value="TreeGrafter"/>
</dbReference>
<evidence type="ECO:0000313" key="9">
    <source>
        <dbReference type="EMBL" id="ODH41278.1"/>
    </source>
</evidence>
<dbReference type="Pfam" id="PF26021">
    <property type="entry name" value="Ferritin_C144_05"/>
    <property type="match status" value="1"/>
</dbReference>
<dbReference type="FunFam" id="3.40.50.300:FF:001870">
    <property type="entry name" value="SNF2 family helicase/ATPase, putative"/>
    <property type="match status" value="1"/>
</dbReference>
<keyword evidence="2" id="KW-0547">Nucleotide-binding</keyword>
<dbReference type="CDD" id="cd18070">
    <property type="entry name" value="DEXQc_SHPRH"/>
    <property type="match status" value="1"/>
</dbReference>
<keyword evidence="6" id="KW-0067">ATP-binding</keyword>
<proteinExistence type="predicted"/>
<dbReference type="GO" id="GO:0000209">
    <property type="term" value="P:protein polyubiquitination"/>
    <property type="evidence" value="ECO:0007669"/>
    <property type="project" value="TreeGrafter"/>
</dbReference>
<dbReference type="FunFam" id="3.40.50.10810:FF:000059">
    <property type="entry name" value="SNF2 family helicase/ATPase, putative"/>
    <property type="match status" value="1"/>
</dbReference>
<dbReference type="Gene3D" id="3.30.40.10">
    <property type="entry name" value="Zinc/RING finger domain, C3HC4 (zinc finger)"/>
    <property type="match status" value="1"/>
</dbReference>
<dbReference type="VEuPathDB" id="FungiDB:PADG_03952"/>
<evidence type="ECO:0000256" key="2">
    <source>
        <dbReference type="ARBA" id="ARBA00022741"/>
    </source>
</evidence>
<evidence type="ECO:0000259" key="8">
    <source>
        <dbReference type="PROSITE" id="PS50089"/>
    </source>
</evidence>
<name>A0A1D2JLP3_PARBR</name>
<dbReference type="InterPro" id="IPR017907">
    <property type="entry name" value="Znf_RING_CS"/>
</dbReference>
<dbReference type="CDD" id="cd18793">
    <property type="entry name" value="SF2_C_SNF"/>
    <property type="match status" value="1"/>
</dbReference>
<keyword evidence="3 7" id="KW-0863">Zinc-finger</keyword>
<evidence type="ECO:0000256" key="7">
    <source>
        <dbReference type="PROSITE-ProRule" id="PRU00175"/>
    </source>
</evidence>
<keyword evidence="1" id="KW-0479">Metal-binding</keyword>
<dbReference type="InterPro" id="IPR001841">
    <property type="entry name" value="Znf_RING"/>
</dbReference>
<evidence type="ECO:0000256" key="3">
    <source>
        <dbReference type="ARBA" id="ARBA00022771"/>
    </source>
</evidence>
<dbReference type="Proteomes" id="UP000242814">
    <property type="component" value="Unassembled WGS sequence"/>
</dbReference>
<dbReference type="InterPro" id="IPR000330">
    <property type="entry name" value="SNF2_N"/>
</dbReference>
<dbReference type="PROSITE" id="PS50089">
    <property type="entry name" value="ZF_RING_2"/>
    <property type="match status" value="1"/>
</dbReference>
<dbReference type="GO" id="GO:0005524">
    <property type="term" value="F:ATP binding"/>
    <property type="evidence" value="ECO:0007669"/>
    <property type="project" value="InterPro"/>
</dbReference>
<feature type="non-terminal residue" evidence="9">
    <location>
        <position position="1"/>
    </location>
</feature>
<dbReference type="PANTHER" id="PTHR45865">
    <property type="entry name" value="E3 UBIQUITIN-PROTEIN LIGASE SHPRH FAMILY MEMBER"/>
    <property type="match status" value="1"/>
</dbReference>
<dbReference type="GO" id="GO:0061630">
    <property type="term" value="F:ubiquitin protein ligase activity"/>
    <property type="evidence" value="ECO:0007669"/>
    <property type="project" value="TreeGrafter"/>
</dbReference>
<dbReference type="InterPro" id="IPR001650">
    <property type="entry name" value="Helicase_C-like"/>
</dbReference>